<reference evidence="2 3" key="3">
    <citation type="submission" date="2017-03" db="EMBL/GenBank/DDBJ databases">
        <authorList>
            <person name="Regsiter A."/>
            <person name="William W."/>
        </authorList>
    </citation>
    <scope>NUCLEOTIDE SEQUENCE [LARGE SCALE GENOMIC DNA]</scope>
    <source>
        <strain evidence="2">PRJEB5721</strain>
    </source>
</reference>
<reference evidence="1" key="2">
    <citation type="submission" date="2014-07" db="EMBL/GenBank/DDBJ databases">
        <title>Initial genome analysis of the psychrotolerant acidophile Acidithiobacillus ferrivorans CF27: insights into iron and sulfur oxidation pathways and into biofilm formation.</title>
        <authorList>
            <person name="Talla E."/>
            <person name="Hedrich S."/>
            <person name="Mangenot S."/>
            <person name="Ji B."/>
            <person name="Johnson D.B."/>
            <person name="Barbe V."/>
            <person name="Bonnefoy V."/>
        </authorList>
    </citation>
    <scope>NUCLEOTIDE SEQUENCE [LARGE SCALE GENOMIC DNA]</scope>
    <source>
        <strain evidence="1">CF27</strain>
    </source>
</reference>
<dbReference type="AlphaFoldDB" id="A0A060UQU6"/>
<sequence>MKIELDGGGKVKMAAPPQQWHGDEVMQTAVFAGEQMMAVTDDAGRFDLHYLGFKTTGFASLEDAKASAQAFARAVLAHMAGLI</sequence>
<keyword evidence="3" id="KW-1185">Reference proteome</keyword>
<dbReference type="Proteomes" id="UP000193925">
    <property type="component" value="Chromosome AFERRI"/>
</dbReference>
<reference evidence="1" key="1">
    <citation type="submission" date="2014-03" db="EMBL/GenBank/DDBJ databases">
        <authorList>
            <person name="Genoscope - CEA"/>
        </authorList>
    </citation>
    <scope>NUCLEOTIDE SEQUENCE [LARGE SCALE GENOMIC DNA]</scope>
    <source>
        <strain evidence="1">CF27</strain>
    </source>
</reference>
<dbReference type="EMBL" id="LT841305">
    <property type="protein sequence ID" value="SMH66651.1"/>
    <property type="molecule type" value="Genomic_DNA"/>
</dbReference>
<proteinExistence type="predicted"/>
<dbReference type="RefSeq" id="WP_035191250.1">
    <property type="nucleotide sequence ID" value="NZ_CCCS020000004.1"/>
</dbReference>
<gene>
    <name evidence="1" type="ORF">AFERRI_120032</name>
    <name evidence="2" type="ORF">AFERRI_30388</name>
</gene>
<name>A0A060UQU6_9PROT</name>
<evidence type="ECO:0000313" key="1">
    <source>
        <dbReference type="EMBL" id="CDQ08924.1"/>
    </source>
</evidence>
<evidence type="ECO:0000313" key="3">
    <source>
        <dbReference type="Proteomes" id="UP000193925"/>
    </source>
</evidence>
<evidence type="ECO:0000313" key="2">
    <source>
        <dbReference type="EMBL" id="SMH66651.1"/>
    </source>
</evidence>
<protein>
    <submittedName>
        <fullName evidence="1">Uncharacterized protein</fullName>
    </submittedName>
</protein>
<accession>A0A060UQU6</accession>
<dbReference type="EMBL" id="CCCS020000004">
    <property type="protein sequence ID" value="CDQ08924.1"/>
    <property type="molecule type" value="Genomic_DNA"/>
</dbReference>
<organism evidence="1">
    <name type="scientific">Acidithiobacillus ferrivorans</name>
    <dbReference type="NCBI Taxonomy" id="160808"/>
    <lineage>
        <taxon>Bacteria</taxon>
        <taxon>Pseudomonadati</taxon>
        <taxon>Pseudomonadota</taxon>
        <taxon>Acidithiobacillia</taxon>
        <taxon>Acidithiobacillales</taxon>
        <taxon>Acidithiobacillaceae</taxon>
        <taxon>Acidithiobacillus</taxon>
    </lineage>
</organism>